<dbReference type="AlphaFoldDB" id="A0A7W8KBM2"/>
<accession>A0A7W8KBM2</accession>
<dbReference type="PROSITE" id="PS50893">
    <property type="entry name" value="ABC_TRANSPORTER_2"/>
    <property type="match status" value="2"/>
</dbReference>
<dbReference type="Proteomes" id="UP000619376">
    <property type="component" value="Unassembled WGS sequence"/>
</dbReference>
<dbReference type="PANTHER" id="PTHR19211">
    <property type="entry name" value="ATP-BINDING TRANSPORT PROTEIN-RELATED"/>
    <property type="match status" value="1"/>
</dbReference>
<evidence type="ECO:0000256" key="3">
    <source>
        <dbReference type="ARBA" id="ARBA00022840"/>
    </source>
</evidence>
<evidence type="ECO:0000313" key="6">
    <source>
        <dbReference type="EMBL" id="GHF32475.1"/>
    </source>
</evidence>
<reference evidence="9" key="2">
    <citation type="journal article" date="2019" name="Int. J. Syst. Evol. Microbiol.">
        <title>The Global Catalogue of Microorganisms (GCM) 10K type strain sequencing project: providing services to taxonomists for standard genome sequencing and annotation.</title>
        <authorList>
            <consortium name="The Broad Institute Genomics Platform"/>
            <consortium name="The Broad Institute Genome Sequencing Center for Infectious Disease"/>
            <person name="Wu L."/>
            <person name="Ma J."/>
        </authorList>
    </citation>
    <scope>NUCLEOTIDE SEQUENCE [LARGE SCALE GENOMIC DNA]</scope>
    <source>
        <strain evidence="9">CGMCC 1.18437</strain>
    </source>
</reference>
<evidence type="ECO:0000256" key="4">
    <source>
        <dbReference type="SAM" id="MobiDB-lite"/>
    </source>
</evidence>
<feature type="compositionally biased region" description="Pro residues" evidence="4">
    <location>
        <begin position="528"/>
        <end position="538"/>
    </location>
</feature>
<dbReference type="InterPro" id="IPR003439">
    <property type="entry name" value="ABC_transporter-like_ATP-bd"/>
</dbReference>
<evidence type="ECO:0000256" key="2">
    <source>
        <dbReference type="ARBA" id="ARBA00022741"/>
    </source>
</evidence>
<keyword evidence="3 7" id="KW-0067">ATP-binding</keyword>
<comment type="caution">
    <text evidence="7">The sequence shown here is derived from an EMBL/GenBank/DDBJ whole genome shotgun (WGS) entry which is preliminary data.</text>
</comment>
<keyword evidence="9" id="KW-1185">Reference proteome</keyword>
<dbReference type="Proteomes" id="UP000539473">
    <property type="component" value="Unassembled WGS sequence"/>
</dbReference>
<dbReference type="Pfam" id="PF00005">
    <property type="entry name" value="ABC_tran"/>
    <property type="match status" value="2"/>
</dbReference>
<keyword evidence="1" id="KW-0677">Repeat</keyword>
<protein>
    <submittedName>
        <fullName evidence="6">ABC transporter ATP-binding protein</fullName>
    </submittedName>
    <submittedName>
        <fullName evidence="7">ATP-binding cassette subfamily F protein 3</fullName>
    </submittedName>
</protein>
<dbReference type="GO" id="GO:0016887">
    <property type="term" value="F:ATP hydrolysis activity"/>
    <property type="evidence" value="ECO:0007669"/>
    <property type="project" value="InterPro"/>
</dbReference>
<keyword evidence="2" id="KW-0547">Nucleotide-binding</keyword>
<sequence length="688" mass="75384">MGTLLFAEDVTVVYGGRAVLDGVSLGVTEGERVALLGRNGAGKTTLLRVLTGDLVPDEGSVWRADDLGIAVLEQHHAHPAGVNVQALVDAAHPYRELEAEVLALEANLGDPAVLEAWTALHTHLEAAQAYAWPTRVRRILGMLDLTRFLHREAATLSGGERTRLALALALAREPDLLVLDEPTNHLDVRMREWLEGWLRDYRGGTVLTSHDRDFLDAVATRSVWLEGGEGQEYPGGYSRARAQRELERRTQSRAARLGEREAARLSGSVAQLDRWGRRSRGLKTRAGRVTLPEAPLPERQLRMRLLAGTSQARLVAWGEHLGKSYAGRPVLADASFRLRQGDRVALMGANGTGKTTLMRLLAGQLAPDPGPPEPVLRLGSGVGVASLDQTWHGLTPGRGLHAQFEARFGRGANAVLGRAGFTADDWDKTPEVLSGGERARAGLALVSALRADLLLLDEPTNHLDVEALQALEDAVHAYEGAVVIVTHDRRFAREVANRLWVVEGGTLREPLGWGSREYRDPAATLRGDPPPPPPPPTPRQRLVPVENQLLDLRVQLDQPGRLTGREEARLRAQAHALQGHLYDLYAAAFEAPQFDDEVREPGLTVRAQRFGAHGGMFWAARDEGCPHLAWDGVTLRWNGEPPAWYGAALLGGALRLLFERWNVGRVQLGEDGPQLTRRAWFERTGVLR</sequence>
<dbReference type="EMBL" id="JACHFK010000001">
    <property type="protein sequence ID" value="MBB5374955.1"/>
    <property type="molecule type" value="Genomic_DNA"/>
</dbReference>
<feature type="domain" description="ABC transporter" evidence="5">
    <location>
        <begin position="5"/>
        <end position="252"/>
    </location>
</feature>
<dbReference type="PANTHER" id="PTHR19211:SF14">
    <property type="entry name" value="ATP-BINDING CASSETTE SUB-FAMILY F MEMBER 1"/>
    <property type="match status" value="1"/>
</dbReference>
<dbReference type="RefSeq" id="WP_184109207.1">
    <property type="nucleotide sequence ID" value="NZ_BNAJ01000001.1"/>
</dbReference>
<dbReference type="CDD" id="cd03221">
    <property type="entry name" value="ABCF_EF-3"/>
    <property type="match status" value="2"/>
</dbReference>
<dbReference type="EMBL" id="BNAJ01000001">
    <property type="protein sequence ID" value="GHF32475.1"/>
    <property type="molecule type" value="Genomic_DNA"/>
</dbReference>
<name>A0A7W8KBM2_9DEIO</name>
<evidence type="ECO:0000313" key="8">
    <source>
        <dbReference type="Proteomes" id="UP000539473"/>
    </source>
</evidence>
<dbReference type="SMART" id="SM00382">
    <property type="entry name" value="AAA"/>
    <property type="match status" value="2"/>
</dbReference>
<evidence type="ECO:0000259" key="5">
    <source>
        <dbReference type="PROSITE" id="PS50893"/>
    </source>
</evidence>
<dbReference type="Gene3D" id="3.40.50.300">
    <property type="entry name" value="P-loop containing nucleotide triphosphate hydrolases"/>
    <property type="match status" value="2"/>
</dbReference>
<dbReference type="PROSITE" id="PS00211">
    <property type="entry name" value="ABC_TRANSPORTER_1"/>
    <property type="match status" value="2"/>
</dbReference>
<dbReference type="GO" id="GO:0005524">
    <property type="term" value="F:ATP binding"/>
    <property type="evidence" value="ECO:0007669"/>
    <property type="project" value="UniProtKB-KW"/>
</dbReference>
<reference evidence="6" key="4">
    <citation type="submission" date="2024-05" db="EMBL/GenBank/DDBJ databases">
        <authorList>
            <person name="Sun Q."/>
            <person name="Zhou Y."/>
        </authorList>
    </citation>
    <scope>NUCLEOTIDE SEQUENCE</scope>
    <source>
        <strain evidence="6">CGMCC 1.18437</strain>
    </source>
</reference>
<dbReference type="FunFam" id="3.40.50.300:FF:000011">
    <property type="entry name" value="Putative ABC transporter ATP-binding component"/>
    <property type="match status" value="1"/>
</dbReference>
<organism evidence="7 8">
    <name type="scientific">Deinococcus metalli</name>
    <dbReference type="NCBI Taxonomy" id="1141878"/>
    <lineage>
        <taxon>Bacteria</taxon>
        <taxon>Thermotogati</taxon>
        <taxon>Deinococcota</taxon>
        <taxon>Deinococci</taxon>
        <taxon>Deinococcales</taxon>
        <taxon>Deinococcaceae</taxon>
        <taxon>Deinococcus</taxon>
    </lineage>
</organism>
<evidence type="ECO:0000256" key="1">
    <source>
        <dbReference type="ARBA" id="ARBA00022737"/>
    </source>
</evidence>
<dbReference type="InterPro" id="IPR050611">
    <property type="entry name" value="ABCF"/>
</dbReference>
<dbReference type="InterPro" id="IPR003593">
    <property type="entry name" value="AAA+_ATPase"/>
</dbReference>
<evidence type="ECO:0000313" key="7">
    <source>
        <dbReference type="EMBL" id="MBB5374955.1"/>
    </source>
</evidence>
<gene>
    <name evidence="6" type="ORF">GCM10017781_06440</name>
    <name evidence="7" type="ORF">HNQ07_000399</name>
</gene>
<reference evidence="7 8" key="3">
    <citation type="submission" date="2020-08" db="EMBL/GenBank/DDBJ databases">
        <title>Genomic Encyclopedia of Type Strains, Phase IV (KMG-IV): sequencing the most valuable type-strain genomes for metagenomic binning, comparative biology and taxonomic classification.</title>
        <authorList>
            <person name="Goeker M."/>
        </authorList>
    </citation>
    <scope>NUCLEOTIDE SEQUENCE [LARGE SCALE GENOMIC DNA]</scope>
    <source>
        <strain evidence="7 8">DSM 27521</strain>
    </source>
</reference>
<feature type="domain" description="ABC transporter" evidence="5">
    <location>
        <begin position="316"/>
        <end position="529"/>
    </location>
</feature>
<reference evidence="6" key="1">
    <citation type="journal article" date="2014" name="Int. J. Syst. Evol. Microbiol.">
        <title>Complete genome of a new Firmicutes species belonging to the dominant human colonic microbiota ('Ruminococcus bicirculans') reveals two chromosomes and a selective capacity to utilize plant glucans.</title>
        <authorList>
            <consortium name="NISC Comparative Sequencing Program"/>
            <person name="Wegmann U."/>
            <person name="Louis P."/>
            <person name="Goesmann A."/>
            <person name="Henrissat B."/>
            <person name="Duncan S.H."/>
            <person name="Flint H.J."/>
        </authorList>
    </citation>
    <scope>NUCLEOTIDE SEQUENCE</scope>
    <source>
        <strain evidence="6">CGMCC 1.18437</strain>
    </source>
</reference>
<dbReference type="InterPro" id="IPR027417">
    <property type="entry name" value="P-loop_NTPase"/>
</dbReference>
<proteinExistence type="predicted"/>
<dbReference type="SUPFAM" id="SSF52540">
    <property type="entry name" value="P-loop containing nucleoside triphosphate hydrolases"/>
    <property type="match status" value="2"/>
</dbReference>
<evidence type="ECO:0000313" key="9">
    <source>
        <dbReference type="Proteomes" id="UP000619376"/>
    </source>
</evidence>
<dbReference type="InterPro" id="IPR017871">
    <property type="entry name" value="ABC_transporter-like_CS"/>
</dbReference>
<feature type="region of interest" description="Disordered" evidence="4">
    <location>
        <begin position="512"/>
        <end position="541"/>
    </location>
</feature>